<dbReference type="AlphaFoldDB" id="A0A9P6CC99"/>
<feature type="transmembrane region" description="Helical" evidence="3">
    <location>
        <begin position="328"/>
        <end position="350"/>
    </location>
</feature>
<gene>
    <name evidence="4" type="ORF">BDZ94DRAFT_1311536</name>
</gene>
<feature type="transmembrane region" description="Helical" evidence="3">
    <location>
        <begin position="98"/>
        <end position="117"/>
    </location>
</feature>
<protein>
    <submittedName>
        <fullName evidence="4">MFS general substrate transporter</fullName>
    </submittedName>
</protein>
<feature type="transmembrane region" description="Helical" evidence="3">
    <location>
        <begin position="452"/>
        <end position="472"/>
    </location>
</feature>
<dbReference type="OrthoDB" id="6499973at2759"/>
<feature type="transmembrane region" description="Helical" evidence="3">
    <location>
        <begin position="50"/>
        <end position="72"/>
    </location>
</feature>
<feature type="transmembrane region" description="Helical" evidence="3">
    <location>
        <begin position="218"/>
        <end position="237"/>
    </location>
</feature>
<comment type="similarity">
    <text evidence="2">Belongs to the major facilitator superfamily. Monocarboxylate porter (TC 2.A.1.13) family.</text>
</comment>
<dbReference type="Gene3D" id="1.20.1250.20">
    <property type="entry name" value="MFS general substrate transporter like domains"/>
    <property type="match status" value="2"/>
</dbReference>
<feature type="transmembrane region" description="Helical" evidence="3">
    <location>
        <begin position="257"/>
        <end position="274"/>
    </location>
</feature>
<dbReference type="EMBL" id="MU150299">
    <property type="protein sequence ID" value="KAF9460402.1"/>
    <property type="molecule type" value="Genomic_DNA"/>
</dbReference>
<dbReference type="GO" id="GO:0016020">
    <property type="term" value="C:membrane"/>
    <property type="evidence" value="ECO:0007669"/>
    <property type="project" value="UniProtKB-SubCell"/>
</dbReference>
<proteinExistence type="inferred from homology"/>
<evidence type="ECO:0000256" key="2">
    <source>
        <dbReference type="ARBA" id="ARBA00006727"/>
    </source>
</evidence>
<dbReference type="Pfam" id="PF07690">
    <property type="entry name" value="MFS_1"/>
    <property type="match status" value="1"/>
</dbReference>
<dbReference type="InterPro" id="IPR036259">
    <property type="entry name" value="MFS_trans_sf"/>
</dbReference>
<feature type="transmembrane region" description="Helical" evidence="3">
    <location>
        <begin position="182"/>
        <end position="206"/>
    </location>
</feature>
<feature type="transmembrane region" description="Helical" evidence="3">
    <location>
        <begin position="294"/>
        <end position="316"/>
    </location>
</feature>
<feature type="transmembrane region" description="Helical" evidence="3">
    <location>
        <begin position="155"/>
        <end position="176"/>
    </location>
</feature>
<name>A0A9P6CC99_9AGAR</name>
<feature type="transmembrane region" description="Helical" evidence="3">
    <location>
        <begin position="421"/>
        <end position="440"/>
    </location>
</feature>
<keyword evidence="3" id="KW-1133">Transmembrane helix</keyword>
<keyword evidence="5" id="KW-1185">Reference proteome</keyword>
<dbReference type="GO" id="GO:0022857">
    <property type="term" value="F:transmembrane transporter activity"/>
    <property type="evidence" value="ECO:0007669"/>
    <property type="project" value="InterPro"/>
</dbReference>
<feature type="transmembrane region" description="Helical" evidence="3">
    <location>
        <begin position="383"/>
        <end position="409"/>
    </location>
</feature>
<dbReference type="Proteomes" id="UP000807353">
    <property type="component" value="Unassembled WGS sequence"/>
</dbReference>
<dbReference type="InterPro" id="IPR050327">
    <property type="entry name" value="Proton-linked_MCT"/>
</dbReference>
<organism evidence="4 5">
    <name type="scientific">Collybia nuda</name>
    <dbReference type="NCBI Taxonomy" id="64659"/>
    <lineage>
        <taxon>Eukaryota</taxon>
        <taxon>Fungi</taxon>
        <taxon>Dikarya</taxon>
        <taxon>Basidiomycota</taxon>
        <taxon>Agaricomycotina</taxon>
        <taxon>Agaricomycetes</taxon>
        <taxon>Agaricomycetidae</taxon>
        <taxon>Agaricales</taxon>
        <taxon>Tricholomatineae</taxon>
        <taxon>Clitocybaceae</taxon>
        <taxon>Collybia</taxon>
    </lineage>
</organism>
<dbReference type="PANTHER" id="PTHR11360:SF234">
    <property type="entry name" value="MFS-TYPE TRANSPORTER DBAD-RELATED"/>
    <property type="match status" value="1"/>
</dbReference>
<comment type="caution">
    <text evidence="4">The sequence shown here is derived from an EMBL/GenBank/DDBJ whole genome shotgun (WGS) entry which is preliminary data.</text>
</comment>
<dbReference type="PANTHER" id="PTHR11360">
    <property type="entry name" value="MONOCARBOXYLATE TRANSPORTER"/>
    <property type="match status" value="1"/>
</dbReference>
<comment type="subcellular location">
    <subcellularLocation>
        <location evidence="1">Membrane</location>
        <topology evidence="1">Multi-pass membrane protein</topology>
    </subcellularLocation>
</comment>
<reference evidence="4" key="1">
    <citation type="submission" date="2020-11" db="EMBL/GenBank/DDBJ databases">
        <authorList>
            <consortium name="DOE Joint Genome Institute"/>
            <person name="Ahrendt S."/>
            <person name="Riley R."/>
            <person name="Andreopoulos W."/>
            <person name="Labutti K."/>
            <person name="Pangilinan J."/>
            <person name="Ruiz-Duenas F.J."/>
            <person name="Barrasa J.M."/>
            <person name="Sanchez-Garcia M."/>
            <person name="Camarero S."/>
            <person name="Miyauchi S."/>
            <person name="Serrano A."/>
            <person name="Linde D."/>
            <person name="Babiker R."/>
            <person name="Drula E."/>
            <person name="Ayuso-Fernandez I."/>
            <person name="Pacheco R."/>
            <person name="Padilla G."/>
            <person name="Ferreira P."/>
            <person name="Barriuso J."/>
            <person name="Kellner H."/>
            <person name="Castanera R."/>
            <person name="Alfaro M."/>
            <person name="Ramirez L."/>
            <person name="Pisabarro A.G."/>
            <person name="Kuo A."/>
            <person name="Tritt A."/>
            <person name="Lipzen A."/>
            <person name="He G."/>
            <person name="Yan M."/>
            <person name="Ng V."/>
            <person name="Cullen D."/>
            <person name="Martin F."/>
            <person name="Rosso M.-N."/>
            <person name="Henrissat B."/>
            <person name="Hibbett D."/>
            <person name="Martinez A.T."/>
            <person name="Grigoriev I.V."/>
        </authorList>
    </citation>
    <scope>NUCLEOTIDE SEQUENCE</scope>
    <source>
        <strain evidence="4">CBS 247.69</strain>
    </source>
</reference>
<feature type="transmembrane region" description="Helical" evidence="3">
    <location>
        <begin position="357"/>
        <end position="377"/>
    </location>
</feature>
<sequence>MSESEQTAVTGSREKIEEKNLEKGIVTSSAASIHDEPILEPEEVYPEGGFWGWSTLFGACVILLFLPLAMFFTKLRDRSLMQFATFGYTNAFGVYDGLVRNLLLNALVLMLGCNFYVRDYLTKFSPSDIGWIGGVQIFVIFASGIFTGRAFDRGYFHHLMIGGSLLHVFSFFMLSLSHENGYYQVFLAQGLGGGLAAGVTYIPSLAVVSHYFQRHRPLAMGVVACGTALGSLIHPIMLNSLFHGKIGFANGVRISTGFNAGLLIIANLCMRTRLPPKKVGSAIPIAEFVRDTPYLFTLIGGLFVMFGLHFPTFYLQLYATTHGIEKQFAFYCLSIMNAASIFGRTVPAFLAPRYGVYNMAIPFTFCMGALMYSILGVKNAGGLVVFAVIYGFFSGGAISLSPAVLASLATDVNEIGARIGVAFAFSGIIGLVGTSINGALLTSQFHWMRPSIWSATLTISGAAMYAVSRWLLTKRRSTQFV</sequence>
<accession>A0A9P6CC99</accession>
<dbReference type="SUPFAM" id="SSF103473">
    <property type="entry name" value="MFS general substrate transporter"/>
    <property type="match status" value="1"/>
</dbReference>
<keyword evidence="3" id="KW-0472">Membrane</keyword>
<evidence type="ECO:0000256" key="1">
    <source>
        <dbReference type="ARBA" id="ARBA00004141"/>
    </source>
</evidence>
<keyword evidence="3" id="KW-0812">Transmembrane</keyword>
<feature type="transmembrane region" description="Helical" evidence="3">
    <location>
        <begin position="129"/>
        <end position="148"/>
    </location>
</feature>
<evidence type="ECO:0000313" key="5">
    <source>
        <dbReference type="Proteomes" id="UP000807353"/>
    </source>
</evidence>
<evidence type="ECO:0000313" key="4">
    <source>
        <dbReference type="EMBL" id="KAF9460402.1"/>
    </source>
</evidence>
<evidence type="ECO:0000256" key="3">
    <source>
        <dbReference type="SAM" id="Phobius"/>
    </source>
</evidence>
<dbReference type="InterPro" id="IPR011701">
    <property type="entry name" value="MFS"/>
</dbReference>